<organism evidence="1">
    <name type="scientific">Cacopsylla melanoneura</name>
    <dbReference type="NCBI Taxonomy" id="428564"/>
    <lineage>
        <taxon>Eukaryota</taxon>
        <taxon>Metazoa</taxon>
        <taxon>Ecdysozoa</taxon>
        <taxon>Arthropoda</taxon>
        <taxon>Hexapoda</taxon>
        <taxon>Insecta</taxon>
        <taxon>Pterygota</taxon>
        <taxon>Neoptera</taxon>
        <taxon>Paraneoptera</taxon>
        <taxon>Hemiptera</taxon>
        <taxon>Sternorrhyncha</taxon>
        <taxon>Psylloidea</taxon>
        <taxon>Psyllidae</taxon>
        <taxon>Psyllinae</taxon>
        <taxon>Cacopsylla</taxon>
    </lineage>
</organism>
<dbReference type="EMBL" id="HBUF01646938">
    <property type="protein sequence ID" value="CAG6786097.1"/>
    <property type="molecule type" value="Transcribed_RNA"/>
</dbReference>
<dbReference type="AlphaFoldDB" id="A0A8D9BP78"/>
<evidence type="ECO:0000313" key="1">
    <source>
        <dbReference type="EMBL" id="CAG6786097.1"/>
    </source>
</evidence>
<sequence length="100" mass="11578">MFSIQDTNNDMFNIRINITHSANNATLNKPMYLHYTFLILPTCCLPHLVYPQLVSIKVTFCPKYPTGTFKVQQVNRQVPIVHVLCTYCIDALICKCVFFF</sequence>
<name>A0A8D9BP78_9HEMI</name>
<accession>A0A8D9BP78</accession>
<proteinExistence type="predicted"/>
<protein>
    <submittedName>
        <fullName evidence="1">Uncharacterized protein</fullName>
    </submittedName>
</protein>
<reference evidence="1" key="1">
    <citation type="submission" date="2021-05" db="EMBL/GenBank/DDBJ databases">
        <authorList>
            <person name="Alioto T."/>
            <person name="Alioto T."/>
            <person name="Gomez Garrido J."/>
        </authorList>
    </citation>
    <scope>NUCLEOTIDE SEQUENCE</scope>
</reference>